<reference evidence="8" key="1">
    <citation type="submission" date="2013-12" db="EMBL/GenBank/DDBJ databases">
        <title>The complete genome sequence of Methanobacterium sp. BRM9.</title>
        <authorList>
            <consortium name="Pastoral Greenhouse Gas Research Consortium"/>
            <person name="Kelly W.J."/>
            <person name="Leahy S.C."/>
            <person name="Perry R."/>
            <person name="Li D."/>
            <person name="Altermann E."/>
            <person name="Lambie S.C."/>
            <person name="Attwood G.T."/>
        </authorList>
    </citation>
    <scope>NUCLEOTIDE SEQUENCE [LARGE SCALE GENOMIC DNA]</scope>
    <source>
        <strain evidence="8">BRM9</strain>
    </source>
</reference>
<evidence type="ECO:0000256" key="4">
    <source>
        <dbReference type="ARBA" id="ARBA00022989"/>
    </source>
</evidence>
<dbReference type="EMBL" id="JADIIL010000037">
    <property type="protein sequence ID" value="MBF4475885.1"/>
    <property type="molecule type" value="Genomic_DNA"/>
</dbReference>
<dbReference type="EMBL" id="LN515531">
    <property type="protein sequence ID" value="CEA13165.1"/>
    <property type="molecule type" value="Genomic_DNA"/>
</dbReference>
<name>A0A090I5C8_METFO</name>
<keyword evidence="5 6" id="KW-0472">Membrane</keyword>
<reference evidence="10" key="3">
    <citation type="submission" date="2014-09" db="EMBL/GenBank/DDBJ databases">
        <authorList>
            <person name="Bishop-Lilly K.A."/>
            <person name="Broomall S.M."/>
            <person name="Chain P.S."/>
            <person name="Chertkov O."/>
            <person name="Coyne S.R."/>
            <person name="Daligault H.E."/>
            <person name="Davenport K.W."/>
            <person name="Erkkila T."/>
            <person name="Frey K.G."/>
            <person name="Gibbons H.S."/>
            <person name="Gu W."/>
            <person name="Jaissle J."/>
            <person name="Johnson S.L."/>
            <person name="Koroleva G.I."/>
            <person name="Ladner J.T."/>
            <person name="Lo C.-C."/>
            <person name="Minogue T.D."/>
            <person name="Munk C."/>
            <person name="Palacios G.F."/>
            <person name="Redden C.L."/>
            <person name="Rosenzweig C.N."/>
            <person name="Scholz M.B."/>
            <person name="Teshima H."/>
            <person name="Xu Y."/>
        </authorList>
    </citation>
    <scope>NUCLEOTIDE SEQUENCE</scope>
    <source>
        <strain evidence="10">Mb9</strain>
    </source>
</reference>
<evidence type="ECO:0000313" key="9">
    <source>
        <dbReference type="EMBL" id="CEA13165.1"/>
    </source>
</evidence>
<evidence type="ECO:0000259" key="7">
    <source>
        <dbReference type="Pfam" id="PF01545"/>
    </source>
</evidence>
<dbReference type="Proteomes" id="UP000606900">
    <property type="component" value="Unassembled WGS sequence"/>
</dbReference>
<feature type="transmembrane region" description="Helical" evidence="6">
    <location>
        <begin position="270"/>
        <end position="303"/>
    </location>
</feature>
<feature type="transmembrane region" description="Helical" evidence="6">
    <location>
        <begin position="188"/>
        <end position="206"/>
    </location>
</feature>
<dbReference type="OrthoDB" id="70090at2157"/>
<evidence type="ECO:0000313" key="10">
    <source>
        <dbReference type="EMBL" id="CEL25529.1"/>
    </source>
</evidence>
<keyword evidence="3 6" id="KW-0812">Transmembrane</keyword>
<protein>
    <submittedName>
        <fullName evidence="9">Cation diffusion facilitator family transporter</fullName>
    </submittedName>
    <submittedName>
        <fullName evidence="11">Cation transporter</fullName>
    </submittedName>
    <submittedName>
        <fullName evidence="8">Transporter CDF family</fullName>
    </submittedName>
</protein>
<dbReference type="InterPro" id="IPR027469">
    <property type="entry name" value="Cation_efflux_TMD_sf"/>
</dbReference>
<comment type="subcellular location">
    <subcellularLocation>
        <location evidence="1">Membrane</location>
        <topology evidence="1">Multi-pass membrane protein</topology>
    </subcellularLocation>
</comment>
<reference evidence="11" key="4">
    <citation type="submission" date="2020-10" db="EMBL/GenBank/DDBJ databases">
        <title>Dehalococcoides mccartyi of a TCE/Cr reducing biochatode.</title>
        <authorList>
            <person name="Matturro B."/>
        </authorList>
    </citation>
    <scope>NUCLEOTIDE SEQUENCE</scope>
    <source>
        <strain evidence="11">Bin2</strain>
    </source>
</reference>
<reference evidence="9" key="2">
    <citation type="submission" date="2014-08" db="EMBL/GenBank/DDBJ databases">
        <authorList>
            <person name="Wibberg D."/>
        </authorList>
    </citation>
    <scope>NUCLEOTIDE SEQUENCE</scope>
</reference>
<keyword evidence="4 6" id="KW-1133">Transmembrane helix</keyword>
<dbReference type="AlphaFoldDB" id="A0A090I5C8"/>
<keyword evidence="12" id="KW-1185">Reference proteome</keyword>
<dbReference type="PATRIC" id="fig|2162.10.peg.1976"/>
<dbReference type="SUPFAM" id="SSF161111">
    <property type="entry name" value="Cation efflux protein transmembrane domain-like"/>
    <property type="match status" value="1"/>
</dbReference>
<evidence type="ECO:0000313" key="8">
    <source>
        <dbReference type="EMBL" id="AIS31666.1"/>
    </source>
</evidence>
<dbReference type="STRING" id="2162.BRM9_0849"/>
<organism evidence="9">
    <name type="scientific">Methanobacterium formicicum</name>
    <dbReference type="NCBI Taxonomy" id="2162"/>
    <lineage>
        <taxon>Archaea</taxon>
        <taxon>Methanobacteriati</taxon>
        <taxon>Methanobacteriota</taxon>
        <taxon>Methanomada group</taxon>
        <taxon>Methanobacteria</taxon>
        <taxon>Methanobacteriales</taxon>
        <taxon>Methanobacteriaceae</taxon>
        <taxon>Methanobacterium</taxon>
    </lineage>
</organism>
<dbReference type="PANTHER" id="PTHR43840">
    <property type="entry name" value="MITOCHONDRIAL METAL TRANSPORTER 1-RELATED"/>
    <property type="match status" value="1"/>
</dbReference>
<evidence type="ECO:0000256" key="2">
    <source>
        <dbReference type="ARBA" id="ARBA00022448"/>
    </source>
</evidence>
<evidence type="ECO:0000313" key="12">
    <source>
        <dbReference type="Proteomes" id="UP000062768"/>
    </source>
</evidence>
<evidence type="ECO:0000256" key="5">
    <source>
        <dbReference type="ARBA" id="ARBA00023136"/>
    </source>
</evidence>
<keyword evidence="2" id="KW-0813">Transport</keyword>
<dbReference type="InterPro" id="IPR050291">
    <property type="entry name" value="CDF_Transporter"/>
</dbReference>
<evidence type="ECO:0000256" key="6">
    <source>
        <dbReference type="SAM" id="Phobius"/>
    </source>
</evidence>
<dbReference type="GO" id="GO:0016020">
    <property type="term" value="C:membrane"/>
    <property type="evidence" value="ECO:0007669"/>
    <property type="project" value="UniProtKB-SubCell"/>
</dbReference>
<feature type="domain" description="Cation efflux protein transmembrane" evidence="7">
    <location>
        <begin position="139"/>
        <end position="315"/>
    </location>
</feature>
<dbReference type="Gene3D" id="1.20.1510.10">
    <property type="entry name" value="Cation efflux protein transmembrane domain"/>
    <property type="match status" value="1"/>
</dbReference>
<dbReference type="EMBL" id="CP006933">
    <property type="protein sequence ID" value="AIS31666.1"/>
    <property type="molecule type" value="Genomic_DNA"/>
</dbReference>
<dbReference type="KEGG" id="mfi:DSM1535_0812"/>
<dbReference type="InterPro" id="IPR058533">
    <property type="entry name" value="Cation_efflux_TM"/>
</dbReference>
<dbReference type="EMBL" id="LN734822">
    <property type="protein sequence ID" value="CEL25529.1"/>
    <property type="molecule type" value="Genomic_DNA"/>
</dbReference>
<proteinExistence type="predicted"/>
<dbReference type="KEGG" id="mfc:BRM9_0849"/>
<dbReference type="PANTHER" id="PTHR43840:SF15">
    <property type="entry name" value="MITOCHONDRIAL METAL TRANSPORTER 1-RELATED"/>
    <property type="match status" value="1"/>
</dbReference>
<evidence type="ECO:0000313" key="11">
    <source>
        <dbReference type="EMBL" id="MBF4475885.1"/>
    </source>
</evidence>
<dbReference type="Proteomes" id="UP000029661">
    <property type="component" value="Chromosome"/>
</dbReference>
<evidence type="ECO:0000256" key="3">
    <source>
        <dbReference type="ARBA" id="ARBA00022692"/>
    </source>
</evidence>
<dbReference type="GeneID" id="26740137"/>
<evidence type="ECO:0000256" key="1">
    <source>
        <dbReference type="ARBA" id="ARBA00004141"/>
    </source>
</evidence>
<dbReference type="GO" id="GO:0008324">
    <property type="term" value="F:monoatomic cation transmembrane transporter activity"/>
    <property type="evidence" value="ECO:0007669"/>
    <property type="project" value="InterPro"/>
</dbReference>
<feature type="transmembrane region" description="Helical" evidence="6">
    <location>
        <begin position="226"/>
        <end position="246"/>
    </location>
</feature>
<dbReference type="Pfam" id="PF01545">
    <property type="entry name" value="Cation_efflux"/>
    <property type="match status" value="1"/>
</dbReference>
<accession>A0A090I5C8</accession>
<dbReference type="Proteomes" id="UP000062768">
    <property type="component" value="Chromosome I"/>
</dbReference>
<gene>
    <name evidence="8" type="ORF">BRM9_0849</name>
    <name evidence="9" type="ORF">DSM1535_0812</name>
    <name evidence="11" type="ORF">ISP06_10530</name>
    <name evidence="10" type="ORF">MB9_1902</name>
</gene>
<dbReference type="RefSeq" id="WP_048072410.1">
    <property type="nucleotide sequence ID" value="NZ_CALCVY010000014.1"/>
</dbReference>
<sequence length="460" mass="52437">MKSDKKILGYDRFLMMALLKEGPLTLEELDDKTILFLSLIWYQQVPEKGEPLMERLFFTLSHLRSELEDERKDKRIGKTEEECEKLIESGWVALVDHHYSLTEEGKKEAQKFVDRMEKKASLVRKDFFKPDAAARNTTVLDAFLAVMKLGSGLVSGSVGLTADGTDATMDTVSAFMVWLGIKYHRETLSTLLVIFGLFFASVSIGYDSVTHLISAFYGTLTPMGMPYLVIAVEGIAILAAVFLFYYQRYVGKVNSNLTLISQSVDSKNHIFIGLSVIAGAVFTMQGIYFVDALIALFISVGIFKDAVDLLREAISARKGEEEDYSQYRLPMEECWEENKLRAFQNWILYILWTGDRKTRDEIIESLQDAFNPNNYIPVLSELDATCSDVHDFDGDWDNMTRPLVELELLVLEDEYFRLTENGSQYLQDFVSNFDYYDVHVSDTILLAMAEDELHHPEGQN</sequence>